<keyword evidence="4" id="KW-0969">Cilium</keyword>
<evidence type="ECO:0000256" key="7">
    <source>
        <dbReference type="ARBA" id="ARBA00034142"/>
    </source>
</evidence>
<keyword evidence="2 12" id="KW-0282">Flagellum</keyword>
<name>A0A6P4JPA3_DROKI</name>
<evidence type="ECO:0000256" key="9">
    <source>
        <dbReference type="SAM" id="MobiDB-lite"/>
    </source>
</evidence>
<dbReference type="InterPro" id="IPR033253">
    <property type="entry name" value="CFAP45"/>
</dbReference>
<evidence type="ECO:0000256" key="1">
    <source>
        <dbReference type="ARBA" id="ARBA00004230"/>
    </source>
</evidence>
<dbReference type="PANTHER" id="PTHR15504:SF0">
    <property type="entry name" value="CILIA- AND FLAGELLA-ASSOCIATED PROTEIN 45"/>
    <property type="match status" value="1"/>
</dbReference>
<sequence length="547" mass="65321">MPCFSASNVRFVSAESQMQQKCQELRARARAQTAAYRPPAGGFRPFTSTSTPMGMGYVSFRTPACDQSAAYDQKQLKRNERERKRNQGTKHAVLRAGELRRLKEQGKIATVSEKLQEIERQEEEHRKQLQMVEETRRHFRAIDESRGNGEEVGEGKTSLLKEILEEKDSVLSRAFLARQEQEEEVKQINRMILDAKCKAVREAQIQEKHLLSKALREDDERLARMVNERAQKALSAEDERERQEVEKRNRYAQEIRQQLSERENLRYLEAKRVADEAKDIRQATELLREQEEQQRSFAQMRKQRFREELQRIRDMSNVFKTMLSEQERLADLRVMAYMREKQEKERQLKELQRLAKKEFERRQQRIFTVAAEAIETRQTNEELKYLKERDRVEREYRQREKEAVIARQETERDLLESRAQQAKEMKHRLALEIAHAGEEFAKVMDRMREEEDKQKALDRQRDAQRQLYRKDLRQQMTDKQAERRRLADQEAGRVQKWLDQEKQRDANIQQVISAKIAAMRENCLPEKYLREVEKQLKSIQGTRNRIR</sequence>
<comment type="similarity">
    <text evidence="6">Belongs to the CFAP45 family.</text>
</comment>
<keyword evidence="11" id="KW-1185">Reference proteome</keyword>
<dbReference type="AlphaFoldDB" id="A0A6P4JPA3"/>
<feature type="compositionally biased region" description="Basic and acidic residues" evidence="9">
    <location>
        <begin position="74"/>
        <end position="85"/>
    </location>
</feature>
<feature type="region of interest" description="Disordered" evidence="9">
    <location>
        <begin position="69"/>
        <end position="90"/>
    </location>
</feature>
<protein>
    <recommendedName>
        <fullName evidence="7">Cilia- and flagella-associated protein 45</fullName>
    </recommendedName>
</protein>
<dbReference type="GeneID" id="108084790"/>
<feature type="coiled-coil region" evidence="8">
    <location>
        <begin position="242"/>
        <end position="308"/>
    </location>
</feature>
<reference evidence="12" key="1">
    <citation type="submission" date="2025-08" db="UniProtKB">
        <authorList>
            <consortium name="RefSeq"/>
        </authorList>
    </citation>
    <scope>IDENTIFICATION</scope>
    <source>
        <strain evidence="12">14028-0561.14</strain>
        <tissue evidence="12">Whole fly</tissue>
    </source>
</reference>
<dbReference type="Proteomes" id="UP001652661">
    <property type="component" value="Chromosome 3L"/>
</dbReference>
<evidence type="ECO:0000259" key="10">
    <source>
        <dbReference type="Pfam" id="PF13868"/>
    </source>
</evidence>
<dbReference type="RefSeq" id="XP_017036623.1">
    <property type="nucleotide sequence ID" value="XM_017181134.1"/>
</dbReference>
<dbReference type="OMA" id="AMRENCL"/>
<gene>
    <name evidence="12" type="primary">LOC108084790</name>
</gene>
<feature type="coiled-coil region" evidence="8">
    <location>
        <begin position="334"/>
        <end position="361"/>
    </location>
</feature>
<proteinExistence type="inferred from homology"/>
<evidence type="ECO:0000256" key="4">
    <source>
        <dbReference type="ARBA" id="ARBA00023069"/>
    </source>
</evidence>
<evidence type="ECO:0000256" key="5">
    <source>
        <dbReference type="ARBA" id="ARBA00023273"/>
    </source>
</evidence>
<dbReference type="OrthoDB" id="1902038at2759"/>
<keyword evidence="5" id="KW-0966">Cell projection</keyword>
<evidence type="ECO:0000256" key="6">
    <source>
        <dbReference type="ARBA" id="ARBA00034116"/>
    </source>
</evidence>
<dbReference type="GO" id="GO:0031514">
    <property type="term" value="C:motile cilium"/>
    <property type="evidence" value="ECO:0007669"/>
    <property type="project" value="UniProtKB-SubCell"/>
</dbReference>
<comment type="subcellular location">
    <subcellularLocation>
        <location evidence="1">Cell projection</location>
        <location evidence="1">Cilium</location>
        <location evidence="1">Flagellum</location>
    </subcellularLocation>
</comment>
<dbReference type="Pfam" id="PF13868">
    <property type="entry name" value="TPH"/>
    <property type="match status" value="1"/>
</dbReference>
<dbReference type="PANTHER" id="PTHR15504">
    <property type="entry name" value="NASOPHARYNGEAL EPITHELIUM SPECIFIC PROTEIN 1"/>
    <property type="match status" value="1"/>
</dbReference>
<feature type="coiled-coil region" evidence="8">
    <location>
        <begin position="389"/>
        <end position="489"/>
    </location>
</feature>
<keyword evidence="3 8" id="KW-0175">Coiled coil</keyword>
<accession>A0A6P4JPA3</accession>
<evidence type="ECO:0000313" key="11">
    <source>
        <dbReference type="Proteomes" id="UP001652661"/>
    </source>
</evidence>
<feature type="domain" description="Trichohyalin-plectin-homology" evidence="10">
    <location>
        <begin position="179"/>
        <end position="526"/>
    </location>
</feature>
<evidence type="ECO:0000256" key="3">
    <source>
        <dbReference type="ARBA" id="ARBA00023054"/>
    </source>
</evidence>
<evidence type="ECO:0000313" key="12">
    <source>
        <dbReference type="RefSeq" id="XP_017036623.1"/>
    </source>
</evidence>
<dbReference type="InterPro" id="IPR043597">
    <property type="entry name" value="TPH_dom"/>
</dbReference>
<organism evidence="11 12">
    <name type="scientific">Drosophila kikkawai</name>
    <name type="common">Fruit fly</name>
    <dbReference type="NCBI Taxonomy" id="30033"/>
    <lineage>
        <taxon>Eukaryota</taxon>
        <taxon>Metazoa</taxon>
        <taxon>Ecdysozoa</taxon>
        <taxon>Arthropoda</taxon>
        <taxon>Hexapoda</taxon>
        <taxon>Insecta</taxon>
        <taxon>Pterygota</taxon>
        <taxon>Neoptera</taxon>
        <taxon>Endopterygota</taxon>
        <taxon>Diptera</taxon>
        <taxon>Brachycera</taxon>
        <taxon>Muscomorpha</taxon>
        <taxon>Ephydroidea</taxon>
        <taxon>Drosophilidae</taxon>
        <taxon>Drosophila</taxon>
        <taxon>Sophophora</taxon>
    </lineage>
</organism>
<evidence type="ECO:0000256" key="2">
    <source>
        <dbReference type="ARBA" id="ARBA00022846"/>
    </source>
</evidence>
<evidence type="ECO:0000256" key="8">
    <source>
        <dbReference type="SAM" id="Coils"/>
    </source>
</evidence>
<feature type="coiled-coil region" evidence="8">
    <location>
        <begin position="101"/>
        <end position="138"/>
    </location>
</feature>